<evidence type="ECO:0000313" key="5">
    <source>
        <dbReference type="Proteomes" id="UP001177769"/>
    </source>
</evidence>
<dbReference type="KEGG" id="pais:PFX98_07020"/>
<dbReference type="Pfam" id="PF00582">
    <property type="entry name" value="Usp"/>
    <property type="match status" value="1"/>
</dbReference>
<dbReference type="GO" id="GO:0005737">
    <property type="term" value="C:cytoplasm"/>
    <property type="evidence" value="ECO:0007669"/>
    <property type="project" value="UniProtKB-SubCell"/>
</dbReference>
<keyword evidence="5" id="KW-1185">Reference proteome</keyword>
<dbReference type="InterPro" id="IPR006016">
    <property type="entry name" value="UspA"/>
</dbReference>
<keyword evidence="2" id="KW-0963">Cytoplasm</keyword>
<comment type="similarity">
    <text evidence="1 2">Belongs to the universal stress protein A family.</text>
</comment>
<dbReference type="PRINTS" id="PR01438">
    <property type="entry name" value="UNVRSLSTRESS"/>
</dbReference>
<dbReference type="InterPro" id="IPR014729">
    <property type="entry name" value="Rossmann-like_a/b/a_fold"/>
</dbReference>
<gene>
    <name evidence="4" type="ORF">PFX98_07020</name>
</gene>
<dbReference type="PANTHER" id="PTHR46268">
    <property type="entry name" value="STRESS RESPONSE PROTEIN NHAX"/>
    <property type="match status" value="1"/>
</dbReference>
<feature type="domain" description="UspA" evidence="3">
    <location>
        <begin position="1"/>
        <end position="144"/>
    </location>
</feature>
<dbReference type="AlphaFoldDB" id="A0AA95SQD9"/>
<accession>A0AA95SQD9</accession>
<name>A0AA95SQD9_9BURK</name>
<evidence type="ECO:0000256" key="2">
    <source>
        <dbReference type="PIRNR" id="PIRNR006276"/>
    </source>
</evidence>
<dbReference type="Proteomes" id="UP001177769">
    <property type="component" value="Chromosome"/>
</dbReference>
<dbReference type="RefSeq" id="WP_285234467.1">
    <property type="nucleotide sequence ID" value="NZ_CP116346.1"/>
</dbReference>
<evidence type="ECO:0000256" key="1">
    <source>
        <dbReference type="ARBA" id="ARBA00008791"/>
    </source>
</evidence>
<sequence length="145" mass="15876">MFKHLLLPTDGSAASELVIAKAMMLAQECGARVTGLHVIQPFHVFAYDVEMVEDTKVTYMAQAEARAARYLAAISKAAAECKVACDVLSVADEHPFEAIIRTAKARECDLITMASHGRRGFKSMLLGSETQKVLTHSNVPVLVWR</sequence>
<proteinExistence type="inferred from homology"/>
<dbReference type="Gene3D" id="3.40.50.620">
    <property type="entry name" value="HUPs"/>
    <property type="match status" value="1"/>
</dbReference>
<protein>
    <recommendedName>
        <fullName evidence="2">Universal stress protein</fullName>
    </recommendedName>
</protein>
<dbReference type="SUPFAM" id="SSF52402">
    <property type="entry name" value="Adenine nucleotide alpha hydrolases-like"/>
    <property type="match status" value="1"/>
</dbReference>
<dbReference type="EMBL" id="CP116346">
    <property type="protein sequence ID" value="WIT13355.1"/>
    <property type="molecule type" value="Genomic_DNA"/>
</dbReference>
<evidence type="ECO:0000313" key="4">
    <source>
        <dbReference type="EMBL" id="WIT13355.1"/>
    </source>
</evidence>
<dbReference type="PIRSF" id="PIRSF006276">
    <property type="entry name" value="UspA"/>
    <property type="match status" value="1"/>
</dbReference>
<reference evidence="4" key="1">
    <citation type="submission" date="2023-01" db="EMBL/GenBank/DDBJ databases">
        <title>Whole genome sequence of Paucibacter sp. S2-9 isolated from pond sediment.</title>
        <authorList>
            <person name="Jung J.Y."/>
        </authorList>
    </citation>
    <scope>NUCLEOTIDE SEQUENCE</scope>
    <source>
        <strain evidence="4">S2-9</strain>
    </source>
</reference>
<organism evidence="4 5">
    <name type="scientific">Paucibacter sediminis</name>
    <dbReference type="NCBI Taxonomy" id="3019553"/>
    <lineage>
        <taxon>Bacteria</taxon>
        <taxon>Pseudomonadati</taxon>
        <taxon>Pseudomonadota</taxon>
        <taxon>Betaproteobacteria</taxon>
        <taxon>Burkholderiales</taxon>
        <taxon>Sphaerotilaceae</taxon>
        <taxon>Roseateles</taxon>
    </lineage>
</organism>
<dbReference type="PANTHER" id="PTHR46268:SF15">
    <property type="entry name" value="UNIVERSAL STRESS PROTEIN HP_0031"/>
    <property type="match status" value="1"/>
</dbReference>
<dbReference type="CDD" id="cd00293">
    <property type="entry name" value="USP-like"/>
    <property type="match status" value="1"/>
</dbReference>
<dbReference type="InterPro" id="IPR006015">
    <property type="entry name" value="Universal_stress_UspA"/>
</dbReference>
<comment type="subcellular location">
    <subcellularLocation>
        <location evidence="2">Cytoplasm</location>
    </subcellularLocation>
</comment>
<evidence type="ECO:0000259" key="3">
    <source>
        <dbReference type="Pfam" id="PF00582"/>
    </source>
</evidence>